<keyword evidence="3" id="KW-1185">Reference proteome</keyword>
<dbReference type="OrthoDB" id="7745969at2"/>
<evidence type="ECO:0000256" key="1">
    <source>
        <dbReference type="SAM" id="SignalP"/>
    </source>
</evidence>
<keyword evidence="1" id="KW-0732">Signal</keyword>
<proteinExistence type="predicted"/>
<name>A0A2R8AZQ1_9RHOB</name>
<evidence type="ECO:0000313" key="2">
    <source>
        <dbReference type="EMBL" id="SPF81334.1"/>
    </source>
</evidence>
<organism evidence="2 3">
    <name type="scientific">Pseudoprimorskyibacter insulae</name>
    <dbReference type="NCBI Taxonomy" id="1695997"/>
    <lineage>
        <taxon>Bacteria</taxon>
        <taxon>Pseudomonadati</taxon>
        <taxon>Pseudomonadota</taxon>
        <taxon>Alphaproteobacteria</taxon>
        <taxon>Rhodobacterales</taxon>
        <taxon>Paracoccaceae</taxon>
        <taxon>Pseudoprimorskyibacter</taxon>
    </lineage>
</organism>
<reference evidence="3" key="1">
    <citation type="submission" date="2018-03" db="EMBL/GenBank/DDBJ databases">
        <authorList>
            <person name="Rodrigo-Torres L."/>
            <person name="Arahal R. D."/>
            <person name="Lucena T."/>
        </authorList>
    </citation>
    <scope>NUCLEOTIDE SEQUENCE [LARGE SCALE GENOMIC DNA]</scope>
    <source>
        <strain evidence="3">CECT 8871</strain>
    </source>
</reference>
<accession>A0A2R8AZQ1</accession>
<dbReference type="AlphaFoldDB" id="A0A2R8AZQ1"/>
<sequence length="91" mass="10590">MRKAVVSSIAILALSTPAWAARDPHERLIACYEEKMMPATYEVEKRLISPPIRKYVRRNGRIELVEDPAIYRELRHEIEPAYKLLVEIPCD</sequence>
<dbReference type="RefSeq" id="WP_108887181.1">
    <property type="nucleotide sequence ID" value="NZ_OMOJ01000008.1"/>
</dbReference>
<gene>
    <name evidence="2" type="ORF">PRI8871_03157</name>
</gene>
<dbReference type="EMBL" id="OMOJ01000008">
    <property type="protein sequence ID" value="SPF81334.1"/>
    <property type="molecule type" value="Genomic_DNA"/>
</dbReference>
<evidence type="ECO:0000313" key="3">
    <source>
        <dbReference type="Proteomes" id="UP000244904"/>
    </source>
</evidence>
<dbReference type="Proteomes" id="UP000244904">
    <property type="component" value="Unassembled WGS sequence"/>
</dbReference>
<protein>
    <submittedName>
        <fullName evidence="2">Uncharacterized protein</fullName>
    </submittedName>
</protein>
<feature type="signal peptide" evidence="1">
    <location>
        <begin position="1"/>
        <end position="20"/>
    </location>
</feature>
<feature type="chain" id="PRO_5015346865" evidence="1">
    <location>
        <begin position="21"/>
        <end position="91"/>
    </location>
</feature>